<evidence type="ECO:0008006" key="5">
    <source>
        <dbReference type="Google" id="ProtNLM"/>
    </source>
</evidence>
<feature type="compositionally biased region" description="Low complexity" evidence="1">
    <location>
        <begin position="314"/>
        <end position="330"/>
    </location>
</feature>
<protein>
    <recommendedName>
        <fullName evidence="5">Secreted protein</fullName>
    </recommendedName>
</protein>
<dbReference type="EMBL" id="AP022593">
    <property type="protein sequence ID" value="BBY47288.1"/>
    <property type="molecule type" value="Genomic_DNA"/>
</dbReference>
<geneLocation type="plasmid" evidence="4">
    <name>pjcm18538 dna</name>
</geneLocation>
<evidence type="ECO:0000313" key="3">
    <source>
        <dbReference type="EMBL" id="BBY47288.1"/>
    </source>
</evidence>
<feature type="transmembrane region" description="Helical" evidence="2">
    <location>
        <begin position="157"/>
        <end position="181"/>
    </location>
</feature>
<accession>A0A7I7RRS8</accession>
<keyword evidence="2" id="KW-0472">Membrane</keyword>
<feature type="transmembrane region" description="Helical" evidence="2">
    <location>
        <begin position="133"/>
        <end position="150"/>
    </location>
</feature>
<reference evidence="3 4" key="1">
    <citation type="journal article" date="2019" name="Emerg. Microbes Infect.">
        <title>Comprehensive subspecies identification of 175 nontuberculous mycobacteria species based on 7547 genomic profiles.</title>
        <authorList>
            <person name="Matsumoto Y."/>
            <person name="Kinjo T."/>
            <person name="Motooka D."/>
            <person name="Nabeya D."/>
            <person name="Jung N."/>
            <person name="Uechi K."/>
            <person name="Horii T."/>
            <person name="Iida T."/>
            <person name="Fujita J."/>
            <person name="Nakamura S."/>
        </authorList>
    </citation>
    <scope>NUCLEOTIDE SEQUENCE [LARGE SCALE GENOMIC DNA]</scope>
    <source>
        <strain evidence="3 4">JCM 18538</strain>
    </source>
</reference>
<proteinExistence type="predicted"/>
<keyword evidence="2" id="KW-0812">Transmembrane</keyword>
<dbReference type="Proteomes" id="UP000467428">
    <property type="component" value="Chromosome"/>
</dbReference>
<sequence>MIGLLVVMTVGVPAARADGIGSDADVHVAQSLGGRELTVTIRRVGPVLGPLHVDVVTHHGDPPGALQLTASAPGATTSRGQVRLGTPGIHSATLNVDRAGPWELIVDDGHTAARIPFLVPAQVIPPWKKASDYGFFAAGALLIVALAATLRTRRNWMALVPATGMMVALTVAVTGATLSAYSPPPPQPGQDLDPTLENVRDPYARVAANSQNPVDYSRPPVNMSVSASQATLRLNLTDSSTGRPADDLLIHHGALIHLIVVSPGGTMSHVHPVRVAPGRYEAKLDTRERGTYAMSAEIARRGGGVQLLRGSVDGQSSTAPPTAAPPSQGQITATVAPAGIPSTIRARFGDTPDLQPWLGMVGHMMVVGPLPHGPDVGKHALIAPVWSHAHAMVPPTIGASGGQPDETVARYGPEIDFTYSFALPGRYKVWVQAERDYAILTAPTEIEVRLP</sequence>
<dbReference type="AlphaFoldDB" id="A0A7I7RRS8"/>
<evidence type="ECO:0000256" key="1">
    <source>
        <dbReference type="SAM" id="MobiDB-lite"/>
    </source>
</evidence>
<evidence type="ECO:0000313" key="4">
    <source>
        <dbReference type="Proteomes" id="UP000467428"/>
    </source>
</evidence>
<feature type="region of interest" description="Disordered" evidence="1">
    <location>
        <begin position="310"/>
        <end position="330"/>
    </location>
</feature>
<keyword evidence="4" id="KW-1185">Reference proteome</keyword>
<evidence type="ECO:0000256" key="2">
    <source>
        <dbReference type="SAM" id="Phobius"/>
    </source>
</evidence>
<organism evidence="3 4">
    <name type="scientific">Mycolicibacterium arabiense</name>
    <dbReference type="NCBI Taxonomy" id="1286181"/>
    <lineage>
        <taxon>Bacteria</taxon>
        <taxon>Bacillati</taxon>
        <taxon>Actinomycetota</taxon>
        <taxon>Actinomycetes</taxon>
        <taxon>Mycobacteriales</taxon>
        <taxon>Mycobacteriaceae</taxon>
        <taxon>Mycolicibacterium</taxon>
    </lineage>
</organism>
<keyword evidence="2" id="KW-1133">Transmembrane helix</keyword>
<name>A0A7I7RRS8_9MYCO</name>
<gene>
    <name evidence="3" type="ORF">MARA_07560</name>
</gene>
<dbReference type="KEGG" id="marz:MARA_07560"/>